<dbReference type="SUPFAM" id="SSF51735">
    <property type="entry name" value="NAD(P)-binding Rossmann-fold domains"/>
    <property type="match status" value="1"/>
</dbReference>
<comment type="caution">
    <text evidence="7">The sequence shown here is derived from an EMBL/GenBank/DDBJ whole genome shotgun (WGS) entry which is preliminary data.</text>
</comment>
<evidence type="ECO:0000259" key="5">
    <source>
        <dbReference type="Pfam" id="PF00389"/>
    </source>
</evidence>
<dbReference type="AlphaFoldDB" id="A0A3E2W364"/>
<keyword evidence="3" id="KW-0520">NAD</keyword>
<feature type="domain" description="D-isomer specific 2-hydroxyacid dehydrogenase NAD-binding" evidence="6">
    <location>
        <begin position="107"/>
        <end position="280"/>
    </location>
</feature>
<dbReference type="Proteomes" id="UP000260025">
    <property type="component" value="Unassembled WGS sequence"/>
</dbReference>
<evidence type="ECO:0000259" key="6">
    <source>
        <dbReference type="Pfam" id="PF02826"/>
    </source>
</evidence>
<evidence type="ECO:0000313" key="7">
    <source>
        <dbReference type="EMBL" id="RGC18583.1"/>
    </source>
</evidence>
<keyword evidence="2 4" id="KW-0560">Oxidoreductase</keyword>
<accession>A0A3E2W364</accession>
<evidence type="ECO:0000256" key="3">
    <source>
        <dbReference type="ARBA" id="ARBA00023027"/>
    </source>
</evidence>
<dbReference type="InterPro" id="IPR006140">
    <property type="entry name" value="D-isomer_DH_NAD-bd"/>
</dbReference>
<dbReference type="OrthoDB" id="9805416at2"/>
<dbReference type="GO" id="GO:0051287">
    <property type="term" value="F:NAD binding"/>
    <property type="evidence" value="ECO:0007669"/>
    <property type="project" value="InterPro"/>
</dbReference>
<comment type="similarity">
    <text evidence="1 4">Belongs to the D-isomer specific 2-hydroxyacid dehydrogenase family.</text>
</comment>
<proteinExistence type="inferred from homology"/>
<dbReference type="PANTHER" id="PTHR43333:SF1">
    <property type="entry name" value="D-ISOMER SPECIFIC 2-HYDROXYACID DEHYDROGENASE NAD-BINDING DOMAIN-CONTAINING PROTEIN"/>
    <property type="match status" value="1"/>
</dbReference>
<dbReference type="InterPro" id="IPR006139">
    <property type="entry name" value="D-isomer_2_OHA_DH_cat_dom"/>
</dbReference>
<sequence>MKMSREKLHLLELSGFEREQLARIPDSYIVTCSNAKCVSAAMVKEADVIIGRVPKELLGNAQRLRLLQLDCAGSEQYTADGLLPKDCQLCNASGSFGMAISEYLICTILMLMRNMNLYIRNQEQAYWHMEGPVQSIYGSTILIAGTGDLGQEFAKRVKAMGAYTIGIRRRVQERVPYFDELHTMEELCTLLPRADVVVLALPSTEKTRGCFGSEQLACMKTTAILVNVGRGDALSCDELLQAIQQKQLSGAVLDVCDREPLAKEHPLWKQPNVIITPHISGTFQLKESFYRFTEIALYNLQAFLEHKELKNVVDRKLGYRVHTVNYVNKEIE</sequence>
<evidence type="ECO:0000313" key="8">
    <source>
        <dbReference type="Proteomes" id="UP000260025"/>
    </source>
</evidence>
<dbReference type="PANTHER" id="PTHR43333">
    <property type="entry name" value="2-HACID_DH_C DOMAIN-CONTAINING PROTEIN"/>
    <property type="match status" value="1"/>
</dbReference>
<dbReference type="SUPFAM" id="SSF52283">
    <property type="entry name" value="Formate/glycerate dehydrogenase catalytic domain-like"/>
    <property type="match status" value="1"/>
</dbReference>
<evidence type="ECO:0000256" key="4">
    <source>
        <dbReference type="RuleBase" id="RU003719"/>
    </source>
</evidence>
<name>A0A3E2W364_CLOIN</name>
<feature type="domain" description="D-isomer specific 2-hydroxyacid dehydrogenase catalytic" evidence="5">
    <location>
        <begin position="40"/>
        <end position="313"/>
    </location>
</feature>
<dbReference type="EMBL" id="QVEV01000002">
    <property type="protein sequence ID" value="RGC18583.1"/>
    <property type="molecule type" value="Genomic_DNA"/>
</dbReference>
<gene>
    <name evidence="7" type="ORF">DXA38_02495</name>
</gene>
<dbReference type="Gene3D" id="3.40.50.720">
    <property type="entry name" value="NAD(P)-binding Rossmann-like Domain"/>
    <property type="match status" value="2"/>
</dbReference>
<protein>
    <submittedName>
        <fullName evidence="7">D-2-hydroxyacid dehydrogenase</fullName>
    </submittedName>
</protein>
<dbReference type="Pfam" id="PF02826">
    <property type="entry name" value="2-Hacid_dh_C"/>
    <property type="match status" value="1"/>
</dbReference>
<dbReference type="GO" id="GO:0016616">
    <property type="term" value="F:oxidoreductase activity, acting on the CH-OH group of donors, NAD or NADP as acceptor"/>
    <property type="evidence" value="ECO:0007669"/>
    <property type="project" value="InterPro"/>
</dbReference>
<organism evidence="7 8">
    <name type="scientific">Clostridium innocuum</name>
    <dbReference type="NCBI Taxonomy" id="1522"/>
    <lineage>
        <taxon>Bacteria</taxon>
        <taxon>Bacillati</taxon>
        <taxon>Bacillota</taxon>
        <taxon>Clostridia</taxon>
        <taxon>Eubacteriales</taxon>
        <taxon>Clostridiaceae</taxon>
        <taxon>Clostridium</taxon>
    </lineage>
</organism>
<dbReference type="Pfam" id="PF00389">
    <property type="entry name" value="2-Hacid_dh"/>
    <property type="match status" value="1"/>
</dbReference>
<dbReference type="InterPro" id="IPR036291">
    <property type="entry name" value="NAD(P)-bd_dom_sf"/>
</dbReference>
<dbReference type="CDD" id="cd05300">
    <property type="entry name" value="2-Hacid_dh_1"/>
    <property type="match status" value="1"/>
</dbReference>
<dbReference type="RefSeq" id="WP_117441828.1">
    <property type="nucleotide sequence ID" value="NZ_JAJFEN010000008.1"/>
</dbReference>
<reference evidence="7 8" key="1">
    <citation type="submission" date="2018-08" db="EMBL/GenBank/DDBJ databases">
        <title>A genome reference for cultivated species of the human gut microbiota.</title>
        <authorList>
            <person name="Zou Y."/>
            <person name="Xue W."/>
            <person name="Luo G."/>
        </authorList>
    </citation>
    <scope>NUCLEOTIDE SEQUENCE [LARGE SCALE GENOMIC DNA]</scope>
    <source>
        <strain evidence="7 8">OF01-2LB</strain>
    </source>
</reference>
<evidence type="ECO:0000256" key="1">
    <source>
        <dbReference type="ARBA" id="ARBA00005854"/>
    </source>
</evidence>
<evidence type="ECO:0000256" key="2">
    <source>
        <dbReference type="ARBA" id="ARBA00023002"/>
    </source>
</evidence>